<keyword evidence="4" id="KW-0333">Golgi apparatus</keyword>
<dbReference type="PANTHER" id="PTHR31444">
    <property type="entry name" value="OS11G0490100 PROTEIN"/>
    <property type="match status" value="1"/>
</dbReference>
<name>A0AAN7G9Z1_9MYRT</name>
<keyword evidence="7" id="KW-1185">Reference proteome</keyword>
<evidence type="ECO:0000313" key="6">
    <source>
        <dbReference type="EMBL" id="KAK4741071.1"/>
    </source>
</evidence>
<reference evidence="6 7" key="1">
    <citation type="journal article" date="2023" name="Hortic Res">
        <title>Pangenome of water caltrop reveals structural variations and asymmetric subgenome divergence after allopolyploidization.</title>
        <authorList>
            <person name="Zhang X."/>
            <person name="Chen Y."/>
            <person name="Wang L."/>
            <person name="Yuan Y."/>
            <person name="Fang M."/>
            <person name="Shi L."/>
            <person name="Lu R."/>
            <person name="Comes H.P."/>
            <person name="Ma Y."/>
            <person name="Chen Y."/>
            <person name="Huang G."/>
            <person name="Zhou Y."/>
            <person name="Zheng Z."/>
            <person name="Qiu Y."/>
        </authorList>
    </citation>
    <scope>NUCLEOTIDE SEQUENCE [LARGE SCALE GENOMIC DNA]</scope>
    <source>
        <tissue evidence="6">Roots</tissue>
    </source>
</reference>
<keyword evidence="2" id="KW-0812">Transmembrane</keyword>
<dbReference type="Proteomes" id="UP001345219">
    <property type="component" value="Chromosome 19"/>
</dbReference>
<evidence type="ECO:0000256" key="5">
    <source>
        <dbReference type="ARBA" id="ARBA00023136"/>
    </source>
</evidence>
<dbReference type="InterPro" id="IPR006514">
    <property type="entry name" value="IRX15/GXM/AGM"/>
</dbReference>
<dbReference type="Pfam" id="PF21729">
    <property type="entry name" value="IRX15_IRX15L_GXM"/>
    <property type="match status" value="1"/>
</dbReference>
<evidence type="ECO:0000256" key="4">
    <source>
        <dbReference type="ARBA" id="ARBA00023034"/>
    </source>
</evidence>
<gene>
    <name evidence="6" type="ORF">SAY87_024659</name>
</gene>
<sequence>MSRTGRQGNQNIIFSFASIKVERFDGDGPVKRSRAIIDVLNHGDRTIFLEEDRAWIQKVTDRFPGYKAHHVAHDTRLHKAEKLPKTGHWRRLHGAYRHQLSQKGFPTLIICQSRHSSFPYGCEYPCNQKQVMGFAAPKLNPCYTKSVSGQPSRMTWG</sequence>
<dbReference type="GO" id="GO:0000139">
    <property type="term" value="C:Golgi membrane"/>
    <property type="evidence" value="ECO:0007669"/>
    <property type="project" value="UniProtKB-SubCell"/>
</dbReference>
<evidence type="ECO:0000256" key="1">
    <source>
        <dbReference type="ARBA" id="ARBA00004194"/>
    </source>
</evidence>
<proteinExistence type="predicted"/>
<keyword evidence="5" id="KW-0472">Membrane</keyword>
<evidence type="ECO:0000256" key="3">
    <source>
        <dbReference type="ARBA" id="ARBA00022989"/>
    </source>
</evidence>
<comment type="subcellular location">
    <subcellularLocation>
        <location evidence="1">Golgi apparatus membrane</location>
        <topology evidence="1">Single-pass membrane protein</topology>
    </subcellularLocation>
</comment>
<accession>A0AAN7G9Z1</accession>
<dbReference type="GO" id="GO:0045492">
    <property type="term" value="P:xylan biosynthetic process"/>
    <property type="evidence" value="ECO:0007669"/>
    <property type="project" value="InterPro"/>
</dbReference>
<evidence type="ECO:0000313" key="7">
    <source>
        <dbReference type="Proteomes" id="UP001345219"/>
    </source>
</evidence>
<evidence type="ECO:0000256" key="2">
    <source>
        <dbReference type="ARBA" id="ARBA00022692"/>
    </source>
</evidence>
<keyword evidence="3" id="KW-1133">Transmembrane helix</keyword>
<protein>
    <submittedName>
        <fullName evidence="6">Uncharacterized protein</fullName>
    </submittedName>
</protein>
<dbReference type="EMBL" id="JAXIOK010000024">
    <property type="protein sequence ID" value="KAK4741071.1"/>
    <property type="molecule type" value="Genomic_DNA"/>
</dbReference>
<comment type="caution">
    <text evidence="6">The sequence shown here is derived from an EMBL/GenBank/DDBJ whole genome shotgun (WGS) entry which is preliminary data.</text>
</comment>
<organism evidence="6 7">
    <name type="scientific">Trapa incisa</name>
    <dbReference type="NCBI Taxonomy" id="236973"/>
    <lineage>
        <taxon>Eukaryota</taxon>
        <taxon>Viridiplantae</taxon>
        <taxon>Streptophyta</taxon>
        <taxon>Embryophyta</taxon>
        <taxon>Tracheophyta</taxon>
        <taxon>Spermatophyta</taxon>
        <taxon>Magnoliopsida</taxon>
        <taxon>eudicotyledons</taxon>
        <taxon>Gunneridae</taxon>
        <taxon>Pentapetalae</taxon>
        <taxon>rosids</taxon>
        <taxon>malvids</taxon>
        <taxon>Myrtales</taxon>
        <taxon>Lythraceae</taxon>
        <taxon>Trapa</taxon>
    </lineage>
</organism>
<dbReference type="AlphaFoldDB" id="A0AAN7G9Z1"/>